<dbReference type="Proteomes" id="UP000538666">
    <property type="component" value="Unassembled WGS sequence"/>
</dbReference>
<evidence type="ECO:0000313" key="4">
    <source>
        <dbReference type="Proteomes" id="UP000538666"/>
    </source>
</evidence>
<protein>
    <submittedName>
        <fullName evidence="3">Uncharacterized protein</fullName>
    </submittedName>
</protein>
<keyword evidence="2" id="KW-0732">Signal</keyword>
<sequence length="232" mass="23281">MSISKCILQFFAAAALASSAGFSQSALSPNGGTGPGTPGSSIAAIVQPALQDVQSTAGALNTGRWKAPGEVRAATDRNLSSIQRDLVETLPGLIAQADGAAGSIAPSFAVYRNIDALYDVLLRVDQTAMLAAPDNEASAIASSLDRLESARKQLGDVIVSAAQAREAQIVKLQAAVKAAAAAIPAPPPAKAAVVDDGPVQPAVKKKRKPAAQKAPAPTPATTSGSASNPPSN</sequence>
<feature type="region of interest" description="Disordered" evidence="1">
    <location>
        <begin position="187"/>
        <end position="232"/>
    </location>
</feature>
<evidence type="ECO:0000256" key="1">
    <source>
        <dbReference type="SAM" id="MobiDB-lite"/>
    </source>
</evidence>
<gene>
    <name evidence="3" type="ORF">HNQ77_000898</name>
</gene>
<dbReference type="EMBL" id="JACHEK010000002">
    <property type="protein sequence ID" value="MBB6142954.1"/>
    <property type="molecule type" value="Genomic_DNA"/>
</dbReference>
<dbReference type="RefSeq" id="WP_050061905.1">
    <property type="nucleotide sequence ID" value="NZ_JACHEK010000002.1"/>
</dbReference>
<dbReference type="OrthoDB" id="123371at2"/>
<organism evidence="3 4">
    <name type="scientific">Silvibacterium bohemicum</name>
    <dbReference type="NCBI Taxonomy" id="1577686"/>
    <lineage>
        <taxon>Bacteria</taxon>
        <taxon>Pseudomonadati</taxon>
        <taxon>Acidobacteriota</taxon>
        <taxon>Terriglobia</taxon>
        <taxon>Terriglobales</taxon>
        <taxon>Acidobacteriaceae</taxon>
        <taxon>Silvibacterium</taxon>
    </lineage>
</organism>
<evidence type="ECO:0000313" key="3">
    <source>
        <dbReference type="EMBL" id="MBB6142954.1"/>
    </source>
</evidence>
<dbReference type="AlphaFoldDB" id="A0A841JYA7"/>
<name>A0A841JYA7_9BACT</name>
<feature type="compositionally biased region" description="Low complexity" evidence="1">
    <location>
        <begin position="190"/>
        <end position="202"/>
    </location>
</feature>
<reference evidence="3 4" key="1">
    <citation type="submission" date="2020-08" db="EMBL/GenBank/DDBJ databases">
        <title>Genomic Encyclopedia of Type Strains, Phase IV (KMG-IV): sequencing the most valuable type-strain genomes for metagenomic binning, comparative biology and taxonomic classification.</title>
        <authorList>
            <person name="Goeker M."/>
        </authorList>
    </citation>
    <scope>NUCLEOTIDE SEQUENCE [LARGE SCALE GENOMIC DNA]</scope>
    <source>
        <strain evidence="3 4">DSM 103733</strain>
    </source>
</reference>
<comment type="caution">
    <text evidence="3">The sequence shown here is derived from an EMBL/GenBank/DDBJ whole genome shotgun (WGS) entry which is preliminary data.</text>
</comment>
<proteinExistence type="predicted"/>
<feature type="chain" id="PRO_5032328369" evidence="2">
    <location>
        <begin position="21"/>
        <end position="232"/>
    </location>
</feature>
<feature type="compositionally biased region" description="Low complexity" evidence="1">
    <location>
        <begin position="211"/>
        <end position="221"/>
    </location>
</feature>
<feature type="signal peptide" evidence="2">
    <location>
        <begin position="1"/>
        <end position="20"/>
    </location>
</feature>
<feature type="compositionally biased region" description="Polar residues" evidence="1">
    <location>
        <begin position="222"/>
        <end position="232"/>
    </location>
</feature>
<keyword evidence="4" id="KW-1185">Reference proteome</keyword>
<accession>A0A841JYA7</accession>
<evidence type="ECO:0000256" key="2">
    <source>
        <dbReference type="SAM" id="SignalP"/>
    </source>
</evidence>